<gene>
    <name evidence="1" type="ORF">O181_038135</name>
</gene>
<name>A0A9Q3D9C1_9BASI</name>
<reference evidence="1" key="1">
    <citation type="submission" date="2021-03" db="EMBL/GenBank/DDBJ databases">
        <title>Draft genome sequence of rust myrtle Austropuccinia psidii MF-1, a brazilian biotype.</title>
        <authorList>
            <person name="Quecine M.C."/>
            <person name="Pachon D.M.R."/>
            <person name="Bonatelli M.L."/>
            <person name="Correr F.H."/>
            <person name="Franceschini L.M."/>
            <person name="Leite T.F."/>
            <person name="Margarido G.R.A."/>
            <person name="Almeida C.A."/>
            <person name="Ferrarezi J.A."/>
            <person name="Labate C.A."/>
        </authorList>
    </citation>
    <scope>NUCLEOTIDE SEQUENCE</scope>
    <source>
        <strain evidence="1">MF-1</strain>
    </source>
</reference>
<keyword evidence="2" id="KW-1185">Reference proteome</keyword>
<accession>A0A9Q3D9C1</accession>
<organism evidence="1 2">
    <name type="scientific">Austropuccinia psidii MF-1</name>
    <dbReference type="NCBI Taxonomy" id="1389203"/>
    <lineage>
        <taxon>Eukaryota</taxon>
        <taxon>Fungi</taxon>
        <taxon>Dikarya</taxon>
        <taxon>Basidiomycota</taxon>
        <taxon>Pucciniomycotina</taxon>
        <taxon>Pucciniomycetes</taxon>
        <taxon>Pucciniales</taxon>
        <taxon>Sphaerophragmiaceae</taxon>
        <taxon>Austropuccinia</taxon>
    </lineage>
</organism>
<evidence type="ECO:0000313" key="1">
    <source>
        <dbReference type="EMBL" id="MBW0498420.1"/>
    </source>
</evidence>
<comment type="caution">
    <text evidence="1">The sequence shown here is derived from an EMBL/GenBank/DDBJ whole genome shotgun (WGS) entry which is preliminary data.</text>
</comment>
<proteinExistence type="predicted"/>
<dbReference type="EMBL" id="AVOT02014719">
    <property type="protein sequence ID" value="MBW0498420.1"/>
    <property type="molecule type" value="Genomic_DNA"/>
</dbReference>
<dbReference type="Proteomes" id="UP000765509">
    <property type="component" value="Unassembled WGS sequence"/>
</dbReference>
<protein>
    <submittedName>
        <fullName evidence="1">Uncharacterized protein</fullName>
    </submittedName>
</protein>
<evidence type="ECO:0000313" key="2">
    <source>
        <dbReference type="Proteomes" id="UP000765509"/>
    </source>
</evidence>
<dbReference type="AlphaFoldDB" id="A0A9Q3D9C1"/>
<sequence>MISPIPPRIEFSTLPLRPSSNGNLTPKLEQSDYPAQLKMAIVRGPLSLGLSSPMGFKWQSMFSFSSLTHFVSCKNPEASSPPTEQNPPTFP</sequence>